<proteinExistence type="predicted"/>
<dbReference type="EMBL" id="ML975312">
    <property type="protein sequence ID" value="KAF1833819.1"/>
    <property type="molecule type" value="Genomic_DNA"/>
</dbReference>
<sequence length="136" mass="15016">MLYVVVPFLAPPSNAQDSSRQREEKNTAPKLTKRLKNQTPRPNRPTRPEYPGWIGDGVDPPTSLSTAPSNPNHRIIQATPNQSTRSVPHQPPPNHGIQPSPLPIPPNRRQPAIHTLPRRTTGPSTGARNQNSMARI</sequence>
<feature type="compositionally biased region" description="Pro residues" evidence="1">
    <location>
        <begin position="89"/>
        <end position="108"/>
    </location>
</feature>
<gene>
    <name evidence="2" type="ORF">BDW02DRAFT_648117</name>
</gene>
<reference evidence="2" key="1">
    <citation type="submission" date="2020-01" db="EMBL/GenBank/DDBJ databases">
        <authorList>
            <consortium name="DOE Joint Genome Institute"/>
            <person name="Haridas S."/>
            <person name="Albert R."/>
            <person name="Binder M."/>
            <person name="Bloem J."/>
            <person name="Labutti K."/>
            <person name="Salamov A."/>
            <person name="Andreopoulos B."/>
            <person name="Baker S.E."/>
            <person name="Barry K."/>
            <person name="Bills G."/>
            <person name="Bluhm B.H."/>
            <person name="Cannon C."/>
            <person name="Castanera R."/>
            <person name="Culley D.E."/>
            <person name="Daum C."/>
            <person name="Ezra D."/>
            <person name="Gonzalez J.B."/>
            <person name="Henrissat B."/>
            <person name="Kuo A."/>
            <person name="Liang C."/>
            <person name="Lipzen A."/>
            <person name="Lutzoni F."/>
            <person name="Magnuson J."/>
            <person name="Mondo S."/>
            <person name="Nolan M."/>
            <person name="Ohm R."/>
            <person name="Pangilinan J."/>
            <person name="Park H.-J."/>
            <person name="Ramirez L."/>
            <person name="Alfaro M."/>
            <person name="Sun H."/>
            <person name="Tritt A."/>
            <person name="Yoshinaga Y."/>
            <person name="Zwiers L.-H."/>
            <person name="Turgeon B.G."/>
            <person name="Goodwin S.B."/>
            <person name="Spatafora J.W."/>
            <person name="Crous P.W."/>
            <person name="Grigoriev I.V."/>
        </authorList>
    </citation>
    <scope>NUCLEOTIDE SEQUENCE</scope>
    <source>
        <strain evidence="2">P77</strain>
    </source>
</reference>
<feature type="region of interest" description="Disordered" evidence="1">
    <location>
        <begin position="1"/>
        <end position="136"/>
    </location>
</feature>
<organism evidence="2 3">
    <name type="scientific">Decorospora gaudefroyi</name>
    <dbReference type="NCBI Taxonomy" id="184978"/>
    <lineage>
        <taxon>Eukaryota</taxon>
        <taxon>Fungi</taxon>
        <taxon>Dikarya</taxon>
        <taxon>Ascomycota</taxon>
        <taxon>Pezizomycotina</taxon>
        <taxon>Dothideomycetes</taxon>
        <taxon>Pleosporomycetidae</taxon>
        <taxon>Pleosporales</taxon>
        <taxon>Pleosporineae</taxon>
        <taxon>Pleosporaceae</taxon>
        <taxon>Decorospora</taxon>
    </lineage>
</organism>
<evidence type="ECO:0000256" key="1">
    <source>
        <dbReference type="SAM" id="MobiDB-lite"/>
    </source>
</evidence>
<dbReference type="Proteomes" id="UP000800040">
    <property type="component" value="Unassembled WGS sequence"/>
</dbReference>
<feature type="compositionally biased region" description="Polar residues" evidence="1">
    <location>
        <begin position="121"/>
        <end position="136"/>
    </location>
</feature>
<accession>A0A6A5KBI7</accession>
<protein>
    <submittedName>
        <fullName evidence="2">Uncharacterized protein</fullName>
    </submittedName>
</protein>
<name>A0A6A5KBI7_9PLEO</name>
<keyword evidence="3" id="KW-1185">Reference proteome</keyword>
<dbReference type="AlphaFoldDB" id="A0A6A5KBI7"/>
<evidence type="ECO:0000313" key="2">
    <source>
        <dbReference type="EMBL" id="KAF1833819.1"/>
    </source>
</evidence>
<feature type="compositionally biased region" description="Polar residues" evidence="1">
    <location>
        <begin position="62"/>
        <end position="87"/>
    </location>
</feature>
<evidence type="ECO:0000313" key="3">
    <source>
        <dbReference type="Proteomes" id="UP000800040"/>
    </source>
</evidence>